<dbReference type="Proteomes" id="UP000001798">
    <property type="component" value="Chromosome 1"/>
</dbReference>
<proteinExistence type="predicted"/>
<gene>
    <name evidence="1" type="primary">Bcboa16</name>
    <name evidence="1" type="ORF">BCIN_01g00150</name>
</gene>
<dbReference type="Gene3D" id="3.40.50.720">
    <property type="entry name" value="NAD(P)-binding Rossmann-like Domain"/>
    <property type="match status" value="1"/>
</dbReference>
<dbReference type="RefSeq" id="XP_024545908.1">
    <property type="nucleotide sequence ID" value="XM_024690140.1"/>
</dbReference>
<reference evidence="1 2" key="1">
    <citation type="journal article" date="2011" name="PLoS Genet.">
        <title>Genomic analysis of the necrotrophic fungal pathogens Sclerotinia sclerotiorum and Botrytis cinerea.</title>
        <authorList>
            <person name="Amselem J."/>
            <person name="Cuomo C.A."/>
            <person name="van Kan J.A."/>
            <person name="Viaud M."/>
            <person name="Benito E.P."/>
            <person name="Couloux A."/>
            <person name="Coutinho P.M."/>
            <person name="de Vries R.P."/>
            <person name="Dyer P.S."/>
            <person name="Fillinger S."/>
            <person name="Fournier E."/>
            <person name="Gout L."/>
            <person name="Hahn M."/>
            <person name="Kohn L."/>
            <person name="Lapalu N."/>
            <person name="Plummer K.M."/>
            <person name="Pradier J.M."/>
            <person name="Quevillon E."/>
            <person name="Sharon A."/>
            <person name="Simon A."/>
            <person name="ten Have A."/>
            <person name="Tudzynski B."/>
            <person name="Tudzynski P."/>
            <person name="Wincker P."/>
            <person name="Andrew M."/>
            <person name="Anthouard V."/>
            <person name="Beever R.E."/>
            <person name="Beffa R."/>
            <person name="Benoit I."/>
            <person name="Bouzid O."/>
            <person name="Brault B."/>
            <person name="Chen Z."/>
            <person name="Choquer M."/>
            <person name="Collemare J."/>
            <person name="Cotton P."/>
            <person name="Danchin E.G."/>
            <person name="Da Silva C."/>
            <person name="Gautier A."/>
            <person name="Giraud C."/>
            <person name="Giraud T."/>
            <person name="Gonzalez C."/>
            <person name="Grossetete S."/>
            <person name="Guldener U."/>
            <person name="Henrissat B."/>
            <person name="Howlett B.J."/>
            <person name="Kodira C."/>
            <person name="Kretschmer M."/>
            <person name="Lappartient A."/>
            <person name="Leroch M."/>
            <person name="Levis C."/>
            <person name="Mauceli E."/>
            <person name="Neuveglise C."/>
            <person name="Oeser B."/>
            <person name="Pearson M."/>
            <person name="Poulain J."/>
            <person name="Poussereau N."/>
            <person name="Quesneville H."/>
            <person name="Rascle C."/>
            <person name="Schumacher J."/>
            <person name="Segurens B."/>
            <person name="Sexton A."/>
            <person name="Silva E."/>
            <person name="Sirven C."/>
            <person name="Soanes D.M."/>
            <person name="Talbot N.J."/>
            <person name="Templeton M."/>
            <person name="Yandava C."/>
            <person name="Yarden O."/>
            <person name="Zeng Q."/>
            <person name="Rollins J.A."/>
            <person name="Lebrun M.H."/>
            <person name="Dickman M."/>
        </authorList>
    </citation>
    <scope>NUCLEOTIDE SEQUENCE [LARGE SCALE GENOMIC DNA]</scope>
    <source>
        <strain evidence="1 2">B05.10</strain>
    </source>
</reference>
<dbReference type="GeneID" id="5426067"/>
<reference evidence="1 2" key="3">
    <citation type="journal article" date="2017" name="Mol. Plant Pathol.">
        <title>A gapless genome sequence of the fungus Botrytis cinerea.</title>
        <authorList>
            <person name="Van Kan J.A."/>
            <person name="Stassen J.H."/>
            <person name="Mosbach A."/>
            <person name="Van Der Lee T.A."/>
            <person name="Faino L."/>
            <person name="Farmer A.D."/>
            <person name="Papasotiriou D.G."/>
            <person name="Zhou S."/>
            <person name="Seidl M.F."/>
            <person name="Cottam E."/>
            <person name="Edel D."/>
            <person name="Hahn M."/>
            <person name="Schwartz D.C."/>
            <person name="Dietrich R.A."/>
            <person name="Widdison S."/>
            <person name="Scalliet G."/>
        </authorList>
    </citation>
    <scope>NUCLEOTIDE SEQUENCE [LARGE SCALE GENOMIC DNA]</scope>
    <source>
        <strain evidence="1 2">B05.10</strain>
    </source>
</reference>
<reference evidence="1 2" key="2">
    <citation type="journal article" date="2012" name="Eukaryot. Cell">
        <title>Genome update of Botrytis cinerea strains B05.10 and T4.</title>
        <authorList>
            <person name="Staats M."/>
            <person name="van Kan J.A."/>
        </authorList>
    </citation>
    <scope>NUCLEOTIDE SEQUENCE [LARGE SCALE GENOMIC DNA]</scope>
    <source>
        <strain evidence="1 2">B05.10</strain>
    </source>
</reference>
<dbReference type="VEuPathDB" id="FungiDB:Bcin01g00150"/>
<keyword evidence="2" id="KW-1185">Reference proteome</keyword>
<dbReference type="KEGG" id="bfu:BCIN_01g00150"/>
<dbReference type="AlphaFoldDB" id="A0A384J3V0"/>
<sequence length="77" mass="8322">MHIILTGATGLVGSAVLVALRARPDVSRISILSRRPVPMLEGTNDSRIEVIIHDFKGYDCYPGTSTERECVCVGIGH</sequence>
<dbReference type="SUPFAM" id="SSF51735">
    <property type="entry name" value="NAD(P)-binding Rossmann-fold domains"/>
    <property type="match status" value="1"/>
</dbReference>
<evidence type="ECO:0000313" key="1">
    <source>
        <dbReference type="EMBL" id="ATZ45193.1"/>
    </source>
</evidence>
<name>A0A384J3V0_BOTFB</name>
<accession>A0A384J3V0</accession>
<organism evidence="1 2">
    <name type="scientific">Botryotinia fuckeliana (strain B05.10)</name>
    <name type="common">Noble rot fungus</name>
    <name type="synonym">Botrytis cinerea</name>
    <dbReference type="NCBI Taxonomy" id="332648"/>
    <lineage>
        <taxon>Eukaryota</taxon>
        <taxon>Fungi</taxon>
        <taxon>Dikarya</taxon>
        <taxon>Ascomycota</taxon>
        <taxon>Pezizomycotina</taxon>
        <taxon>Leotiomycetes</taxon>
        <taxon>Helotiales</taxon>
        <taxon>Sclerotiniaceae</taxon>
        <taxon>Botrytis</taxon>
    </lineage>
</organism>
<dbReference type="InterPro" id="IPR036291">
    <property type="entry name" value="NAD(P)-bd_dom_sf"/>
</dbReference>
<dbReference type="EMBL" id="CP009805">
    <property type="protein sequence ID" value="ATZ45193.1"/>
    <property type="molecule type" value="Genomic_DNA"/>
</dbReference>
<protein>
    <submittedName>
        <fullName evidence="1">Bcboa16</fullName>
    </submittedName>
</protein>
<dbReference type="OrthoDB" id="9975943at2759"/>
<evidence type="ECO:0000313" key="2">
    <source>
        <dbReference type="Proteomes" id="UP000001798"/>
    </source>
</evidence>